<dbReference type="RefSeq" id="WP_076555508.1">
    <property type="nucleotide sequence ID" value="NZ_FTNU01000010.1"/>
</dbReference>
<organism evidence="2 3">
    <name type="scientific">Moraxella cuniculi DSM 21768</name>
    <dbReference type="NCBI Taxonomy" id="1122245"/>
    <lineage>
        <taxon>Bacteria</taxon>
        <taxon>Pseudomonadati</taxon>
        <taxon>Pseudomonadota</taxon>
        <taxon>Gammaproteobacteria</taxon>
        <taxon>Moraxellales</taxon>
        <taxon>Moraxellaceae</taxon>
        <taxon>Moraxella</taxon>
    </lineage>
</organism>
<evidence type="ECO:0000313" key="2">
    <source>
        <dbReference type="EMBL" id="SIR96229.1"/>
    </source>
</evidence>
<reference evidence="3" key="1">
    <citation type="submission" date="2017-01" db="EMBL/GenBank/DDBJ databases">
        <authorList>
            <person name="Varghese N."/>
            <person name="Submissions S."/>
        </authorList>
    </citation>
    <scope>NUCLEOTIDE SEQUENCE [LARGE SCALE GENOMIC DNA]</scope>
    <source>
        <strain evidence="3">DSM 21768</strain>
    </source>
</reference>
<dbReference type="STRING" id="34061.B0189_04875"/>
<dbReference type="EMBL" id="FTNU01000010">
    <property type="protein sequence ID" value="SIR96229.1"/>
    <property type="molecule type" value="Genomic_DNA"/>
</dbReference>
<sequence>MKKFWHNFVVVAALSALPMLAQAQTADTAASTPKVSDEEAQLIGQFCSLPADGVLAIADLRQRNVPKSEALSELNTAIDKFNQDNKDADKDLVNQLKNYLTSATDFIYEQPIAATDDEKKAFVMNIAEMAFYDCVERQLSNKS</sequence>
<feature type="chain" id="PRO_5012275298" description="Type VI secretion system (T6SS), amidase immunity protein" evidence="1">
    <location>
        <begin position="24"/>
        <end position="143"/>
    </location>
</feature>
<feature type="signal peptide" evidence="1">
    <location>
        <begin position="1"/>
        <end position="23"/>
    </location>
</feature>
<accession>A0A1N7F7D2</accession>
<dbReference type="AlphaFoldDB" id="A0A1N7F7D2"/>
<proteinExistence type="predicted"/>
<evidence type="ECO:0000313" key="3">
    <source>
        <dbReference type="Proteomes" id="UP000187495"/>
    </source>
</evidence>
<evidence type="ECO:0008006" key="4">
    <source>
        <dbReference type="Google" id="ProtNLM"/>
    </source>
</evidence>
<protein>
    <recommendedName>
        <fullName evidence="4">Type VI secretion system (T6SS), amidase immunity protein</fullName>
    </recommendedName>
</protein>
<name>A0A1N7F7D2_9GAMM</name>
<gene>
    <name evidence="2" type="ORF">SAMN02745664_11061</name>
</gene>
<keyword evidence="3" id="KW-1185">Reference proteome</keyword>
<dbReference type="Proteomes" id="UP000187495">
    <property type="component" value="Unassembled WGS sequence"/>
</dbReference>
<evidence type="ECO:0000256" key="1">
    <source>
        <dbReference type="SAM" id="SignalP"/>
    </source>
</evidence>
<keyword evidence="1" id="KW-0732">Signal</keyword>